<organism evidence="2 3">
    <name type="scientific">Pseudoxanthomonas composti</name>
    <dbReference type="NCBI Taxonomy" id="2137479"/>
    <lineage>
        <taxon>Bacteria</taxon>
        <taxon>Pseudomonadati</taxon>
        <taxon>Pseudomonadota</taxon>
        <taxon>Gammaproteobacteria</taxon>
        <taxon>Lysobacterales</taxon>
        <taxon>Lysobacteraceae</taxon>
        <taxon>Pseudoxanthomonas</taxon>
    </lineage>
</organism>
<keyword evidence="3" id="KW-1185">Reference proteome</keyword>
<dbReference type="RefSeq" id="WP_129471554.1">
    <property type="nucleotide sequence ID" value="NZ_SAWZ01000006.1"/>
</dbReference>
<dbReference type="EMBL" id="SAWZ01000006">
    <property type="protein sequence ID" value="RXR04283.1"/>
    <property type="molecule type" value="Genomic_DNA"/>
</dbReference>
<evidence type="ECO:0000313" key="2">
    <source>
        <dbReference type="EMBL" id="RXR04283.1"/>
    </source>
</evidence>
<keyword evidence="1" id="KW-0732">Signal</keyword>
<feature type="chain" id="PRO_5020378213" evidence="1">
    <location>
        <begin position="24"/>
        <end position="159"/>
    </location>
</feature>
<comment type="caution">
    <text evidence="2">The sequence shown here is derived from an EMBL/GenBank/DDBJ whole genome shotgun (WGS) entry which is preliminary data.</text>
</comment>
<proteinExistence type="predicted"/>
<accession>A0A4Q1JTH9</accession>
<dbReference type="OrthoDB" id="9936295at2"/>
<dbReference type="AlphaFoldDB" id="A0A4Q1JTH9"/>
<feature type="signal peptide" evidence="1">
    <location>
        <begin position="1"/>
        <end position="23"/>
    </location>
</feature>
<dbReference type="PROSITE" id="PS51257">
    <property type="entry name" value="PROKAR_LIPOPROTEIN"/>
    <property type="match status" value="1"/>
</dbReference>
<protein>
    <submittedName>
        <fullName evidence="2">Uncharacterized protein</fullName>
    </submittedName>
</protein>
<evidence type="ECO:0000256" key="1">
    <source>
        <dbReference type="SAM" id="SignalP"/>
    </source>
</evidence>
<dbReference type="Proteomes" id="UP000289784">
    <property type="component" value="Unassembled WGS sequence"/>
</dbReference>
<gene>
    <name evidence="2" type="ORF">EPA99_12430</name>
</gene>
<sequence length="159" mass="16859">MKLGAFPVAVLIAFAAGPASVQACTFDQKGVASELERIARRNPGYRALPGESAVEWKTPTYKVRLSLGGCEDLGAEVRVVRTSASVPLTTEQLIAAVARYRSADRASAVRAALASGKLVRSVDGTTTYLEASEFASPAFPLGFTIEQGPDEIALSWQEL</sequence>
<evidence type="ECO:0000313" key="3">
    <source>
        <dbReference type="Proteomes" id="UP000289784"/>
    </source>
</evidence>
<reference evidence="2 3" key="1">
    <citation type="submission" date="2019-01" db="EMBL/GenBank/DDBJ databases">
        <title>Pseudoxanthomonas composti sp. nov., isolated from compost.</title>
        <authorList>
            <person name="Yang G."/>
        </authorList>
    </citation>
    <scope>NUCLEOTIDE SEQUENCE [LARGE SCALE GENOMIC DNA]</scope>
    <source>
        <strain evidence="2 3">GSS15</strain>
    </source>
</reference>
<name>A0A4Q1JTH9_9GAMM</name>